<keyword evidence="1" id="KW-0812">Transmembrane</keyword>
<accession>A0A0L0QQ41</accession>
<feature type="transmembrane region" description="Helical" evidence="1">
    <location>
        <begin position="189"/>
        <end position="210"/>
    </location>
</feature>
<evidence type="ECO:0008006" key="4">
    <source>
        <dbReference type="Google" id="ProtNLM"/>
    </source>
</evidence>
<gene>
    <name evidence="2" type="ORF">AFK71_20265</name>
</gene>
<comment type="caution">
    <text evidence="2">The sequence shown here is derived from an EMBL/GenBank/DDBJ whole genome shotgun (WGS) entry which is preliminary data.</text>
</comment>
<feature type="transmembrane region" description="Helical" evidence="1">
    <location>
        <begin position="150"/>
        <end position="169"/>
    </location>
</feature>
<keyword evidence="3" id="KW-1185">Reference proteome</keyword>
<dbReference type="PATRIC" id="fig|1473.5.peg.2806"/>
<dbReference type="GeneID" id="66870112"/>
<organism evidence="2 3">
    <name type="scientific">Virgibacillus pantothenticus</name>
    <dbReference type="NCBI Taxonomy" id="1473"/>
    <lineage>
        <taxon>Bacteria</taxon>
        <taxon>Bacillati</taxon>
        <taxon>Bacillota</taxon>
        <taxon>Bacilli</taxon>
        <taxon>Bacillales</taxon>
        <taxon>Bacillaceae</taxon>
        <taxon>Virgibacillus</taxon>
    </lineage>
</organism>
<feature type="transmembrane region" description="Helical" evidence="1">
    <location>
        <begin position="82"/>
        <end position="108"/>
    </location>
</feature>
<sequence length="215" mass="23772">MKGLVIKDFYNVVNNGWGLFIMMLILAVAIVPTQGFLGYLVAGTVVCSMMSTTSFAIDNNSKWEQFAITFPIDRKDIVKGKFITLFLFTMIGILLSIILGSLAAVIFQSDILQTIDVKEIGQMIIVGISVALIFGTNSIALLLKFGAEKARMFLILGYVIPGAILIYVVDKLQELGVIFTGEKLNQFIYLLPILVIIWLSIGYTLAVAIMKKKQY</sequence>
<evidence type="ECO:0000313" key="3">
    <source>
        <dbReference type="Proteomes" id="UP000036780"/>
    </source>
</evidence>
<feature type="transmembrane region" description="Helical" evidence="1">
    <location>
        <begin position="120"/>
        <end position="143"/>
    </location>
</feature>
<protein>
    <recommendedName>
        <fullName evidence="4">ABC-2 transporter permease</fullName>
    </recommendedName>
</protein>
<keyword evidence="1" id="KW-0472">Membrane</keyword>
<proteinExistence type="predicted"/>
<dbReference type="Proteomes" id="UP000036780">
    <property type="component" value="Unassembled WGS sequence"/>
</dbReference>
<evidence type="ECO:0000313" key="2">
    <source>
        <dbReference type="EMBL" id="KNE20679.1"/>
    </source>
</evidence>
<reference evidence="3" key="1">
    <citation type="submission" date="2015-07" db="EMBL/GenBank/DDBJ databases">
        <title>Fjat-10053 dsm26.</title>
        <authorList>
            <person name="Liu B."/>
            <person name="Wang J."/>
            <person name="Zhu Y."/>
            <person name="Liu G."/>
            <person name="Chen Q."/>
            <person name="Chen Z."/>
            <person name="Lan J."/>
            <person name="Che J."/>
            <person name="Ge C."/>
            <person name="Shi H."/>
            <person name="Pan Z."/>
            <person name="Liu X."/>
        </authorList>
    </citation>
    <scope>NUCLEOTIDE SEQUENCE [LARGE SCALE GENOMIC DNA]</scope>
    <source>
        <strain evidence="3">DSM 26</strain>
    </source>
</reference>
<dbReference type="RefSeq" id="WP_050353260.1">
    <property type="nucleotide sequence ID" value="NZ_CP073011.1"/>
</dbReference>
<keyword evidence="1" id="KW-1133">Transmembrane helix</keyword>
<dbReference type="AlphaFoldDB" id="A0A0L0QQ41"/>
<dbReference type="EMBL" id="LGTO01000007">
    <property type="protein sequence ID" value="KNE20679.1"/>
    <property type="molecule type" value="Genomic_DNA"/>
</dbReference>
<name>A0A0L0QQ41_VIRPA</name>
<feature type="transmembrane region" description="Helical" evidence="1">
    <location>
        <begin position="36"/>
        <end position="57"/>
    </location>
</feature>
<feature type="transmembrane region" description="Helical" evidence="1">
    <location>
        <begin position="12"/>
        <end position="30"/>
    </location>
</feature>
<dbReference type="OrthoDB" id="2917865at2"/>
<evidence type="ECO:0000256" key="1">
    <source>
        <dbReference type="SAM" id="Phobius"/>
    </source>
</evidence>
<dbReference type="InterPro" id="IPR025699">
    <property type="entry name" value="ABC2_memb-like"/>
</dbReference>
<dbReference type="Pfam" id="PF13346">
    <property type="entry name" value="ABC2_membrane_5"/>
    <property type="match status" value="1"/>
</dbReference>